<dbReference type="EMBL" id="WKFB01000237">
    <property type="protein sequence ID" value="KAF6730378.1"/>
    <property type="molecule type" value="Genomic_DNA"/>
</dbReference>
<gene>
    <name evidence="2" type="ORF">FQA47_022504</name>
</gene>
<evidence type="ECO:0000313" key="2">
    <source>
        <dbReference type="EMBL" id="KAF6730378.1"/>
    </source>
</evidence>
<protein>
    <submittedName>
        <fullName evidence="2">Uncharacterized protein</fullName>
    </submittedName>
</protein>
<sequence length="72" mass="7600">MQKPTEETLRASMDGPGCACSKALKQPAALSSCLHPKRALSNGCRRDAVKGKDATPASARKDSFKHGRFGGI</sequence>
<evidence type="ECO:0000256" key="1">
    <source>
        <dbReference type="SAM" id="MobiDB-lite"/>
    </source>
</evidence>
<evidence type="ECO:0000313" key="3">
    <source>
        <dbReference type="Proteomes" id="UP000646548"/>
    </source>
</evidence>
<dbReference type="AlphaFoldDB" id="A0A834CEH8"/>
<accession>A0A834CEH8</accession>
<reference evidence="2" key="1">
    <citation type="journal article" name="BMC Genomics">
        <title>Long-read sequencing and de novo genome assembly of marine medaka (Oryzias melastigma).</title>
        <authorList>
            <person name="Liang P."/>
            <person name="Saqib H.S.A."/>
            <person name="Ni X."/>
            <person name="Shen Y."/>
        </authorList>
    </citation>
    <scope>NUCLEOTIDE SEQUENCE</scope>
    <source>
        <strain evidence="2">Bigg-433</strain>
    </source>
</reference>
<organism evidence="2 3">
    <name type="scientific">Oryzias melastigma</name>
    <name type="common">Marine medaka</name>
    <dbReference type="NCBI Taxonomy" id="30732"/>
    <lineage>
        <taxon>Eukaryota</taxon>
        <taxon>Metazoa</taxon>
        <taxon>Chordata</taxon>
        <taxon>Craniata</taxon>
        <taxon>Vertebrata</taxon>
        <taxon>Euteleostomi</taxon>
        <taxon>Actinopterygii</taxon>
        <taxon>Neopterygii</taxon>
        <taxon>Teleostei</taxon>
        <taxon>Neoteleostei</taxon>
        <taxon>Acanthomorphata</taxon>
        <taxon>Ovalentaria</taxon>
        <taxon>Atherinomorphae</taxon>
        <taxon>Beloniformes</taxon>
        <taxon>Adrianichthyidae</taxon>
        <taxon>Oryziinae</taxon>
        <taxon>Oryzias</taxon>
    </lineage>
</organism>
<comment type="caution">
    <text evidence="2">The sequence shown here is derived from an EMBL/GenBank/DDBJ whole genome shotgun (WGS) entry which is preliminary data.</text>
</comment>
<feature type="compositionally biased region" description="Basic and acidic residues" evidence="1">
    <location>
        <begin position="47"/>
        <end position="65"/>
    </location>
</feature>
<feature type="region of interest" description="Disordered" evidence="1">
    <location>
        <begin position="47"/>
        <end position="72"/>
    </location>
</feature>
<dbReference type="Proteomes" id="UP000646548">
    <property type="component" value="Unassembled WGS sequence"/>
</dbReference>
<name>A0A834CEH8_ORYME</name>
<proteinExistence type="predicted"/>